<gene>
    <name evidence="15" type="ORF">FGL95_14535</name>
</gene>
<feature type="domain" description="O-acyltransferase WSD1 C-terminal" evidence="14">
    <location>
        <begin position="309"/>
        <end position="455"/>
    </location>
</feature>
<reference evidence="15 16" key="2">
    <citation type="submission" date="2020-06" db="EMBL/GenBank/DDBJ databases">
        <title>Antribacter stalactiti gen. nov., sp. nov., a new member of the family Nacardiaceae isolated from a cave.</title>
        <authorList>
            <person name="Kim I.S."/>
        </authorList>
    </citation>
    <scope>NUCLEOTIDE SEQUENCE [LARGE SCALE GENOMIC DNA]</scope>
    <source>
        <strain evidence="15 16">YC2-7</strain>
    </source>
</reference>
<evidence type="ECO:0000256" key="4">
    <source>
        <dbReference type="ARBA" id="ARBA00013244"/>
    </source>
</evidence>
<name>A0A848KGN8_9NOCA</name>
<dbReference type="RefSeq" id="WP_169587931.1">
    <property type="nucleotide sequence ID" value="NZ_VCQU01000004.1"/>
</dbReference>
<evidence type="ECO:0000313" key="16">
    <source>
        <dbReference type="Proteomes" id="UP000535543"/>
    </source>
</evidence>
<dbReference type="GO" id="GO:0051701">
    <property type="term" value="P:biological process involved in interaction with host"/>
    <property type="evidence" value="ECO:0007669"/>
    <property type="project" value="TreeGrafter"/>
</dbReference>
<dbReference type="GO" id="GO:0019432">
    <property type="term" value="P:triglyceride biosynthetic process"/>
    <property type="evidence" value="ECO:0007669"/>
    <property type="project" value="UniProtKB-UniPathway"/>
</dbReference>
<reference evidence="15 16" key="1">
    <citation type="submission" date="2019-05" db="EMBL/GenBank/DDBJ databases">
        <authorList>
            <person name="Lee S.D."/>
        </authorList>
    </citation>
    <scope>NUCLEOTIDE SEQUENCE [LARGE SCALE GENOMIC DNA]</scope>
    <source>
        <strain evidence="15 16">YC2-7</strain>
    </source>
</reference>
<evidence type="ECO:0000256" key="11">
    <source>
        <dbReference type="RuleBase" id="RU361241"/>
    </source>
</evidence>
<keyword evidence="7 11" id="KW-0319">Glycerol metabolism</keyword>
<keyword evidence="9 11" id="KW-0012">Acyltransferase</keyword>
<dbReference type="InterPro" id="IPR009721">
    <property type="entry name" value="O-acyltransferase_WSD1_C"/>
</dbReference>
<evidence type="ECO:0000259" key="14">
    <source>
        <dbReference type="Pfam" id="PF06974"/>
    </source>
</evidence>
<dbReference type="GO" id="GO:0005886">
    <property type="term" value="C:plasma membrane"/>
    <property type="evidence" value="ECO:0007669"/>
    <property type="project" value="TreeGrafter"/>
</dbReference>
<dbReference type="Pfam" id="PF06974">
    <property type="entry name" value="WS_DGAT_C"/>
    <property type="match status" value="1"/>
</dbReference>
<keyword evidence="5 11" id="KW-0444">Lipid biosynthesis</keyword>
<dbReference type="GO" id="GO:0001666">
    <property type="term" value="P:response to hypoxia"/>
    <property type="evidence" value="ECO:0007669"/>
    <property type="project" value="TreeGrafter"/>
</dbReference>
<proteinExistence type="inferred from homology"/>
<feature type="compositionally biased region" description="Basic and acidic residues" evidence="12">
    <location>
        <begin position="171"/>
        <end position="189"/>
    </location>
</feature>
<evidence type="ECO:0000256" key="6">
    <source>
        <dbReference type="ARBA" id="ARBA00022679"/>
    </source>
</evidence>
<evidence type="ECO:0000256" key="5">
    <source>
        <dbReference type="ARBA" id="ARBA00022516"/>
    </source>
</evidence>
<dbReference type="AlphaFoldDB" id="A0A848KGN8"/>
<dbReference type="NCBIfam" id="TIGR02946">
    <property type="entry name" value="acyl_WS_DGAT"/>
    <property type="match status" value="1"/>
</dbReference>
<accession>A0A848KGN8</accession>
<comment type="caution">
    <text evidence="15">The sequence shown here is derived from an EMBL/GenBank/DDBJ whole genome shotgun (WGS) entry which is preliminary data.</text>
</comment>
<evidence type="ECO:0000256" key="7">
    <source>
        <dbReference type="ARBA" id="ARBA00022798"/>
    </source>
</evidence>
<keyword evidence="6 11" id="KW-0808">Transferase</keyword>
<evidence type="ECO:0000313" key="15">
    <source>
        <dbReference type="EMBL" id="NMN96254.1"/>
    </source>
</evidence>
<feature type="region of interest" description="Disordered" evidence="12">
    <location>
        <begin position="151"/>
        <end position="189"/>
    </location>
</feature>
<dbReference type="InterPro" id="IPR014292">
    <property type="entry name" value="Acyl_transf_WS/DGAT"/>
</dbReference>
<dbReference type="PANTHER" id="PTHR31650:SF1">
    <property type="entry name" value="WAX ESTER SYNTHASE_DIACYLGLYCEROL ACYLTRANSFERASE 4-RELATED"/>
    <property type="match status" value="1"/>
</dbReference>
<dbReference type="UniPathway" id="UPA00282"/>
<keyword evidence="16" id="KW-1185">Reference proteome</keyword>
<dbReference type="SUPFAM" id="SSF52777">
    <property type="entry name" value="CoA-dependent acyltransferases"/>
    <property type="match status" value="1"/>
</dbReference>
<dbReference type="PANTHER" id="PTHR31650">
    <property type="entry name" value="O-ACYLTRANSFERASE (WSD1-LIKE) FAMILY PROTEIN"/>
    <property type="match status" value="1"/>
</dbReference>
<dbReference type="GO" id="GO:0071731">
    <property type="term" value="P:response to nitric oxide"/>
    <property type="evidence" value="ECO:0007669"/>
    <property type="project" value="TreeGrafter"/>
</dbReference>
<evidence type="ECO:0000256" key="10">
    <source>
        <dbReference type="ARBA" id="ARBA00048109"/>
    </source>
</evidence>
<comment type="similarity">
    <text evidence="3 11">Belongs to the long-chain O-acyltransferase family.</text>
</comment>
<dbReference type="InterPro" id="IPR004255">
    <property type="entry name" value="O-acyltransferase_WSD1_N"/>
</dbReference>
<dbReference type="Proteomes" id="UP000535543">
    <property type="component" value="Unassembled WGS sequence"/>
</dbReference>
<dbReference type="GO" id="GO:0004144">
    <property type="term" value="F:diacylglycerol O-acyltransferase activity"/>
    <property type="evidence" value="ECO:0007669"/>
    <property type="project" value="UniProtKB-EC"/>
</dbReference>
<organism evidence="15 16">
    <name type="scientific">Antrihabitans stalactiti</name>
    <dbReference type="NCBI Taxonomy" id="2584121"/>
    <lineage>
        <taxon>Bacteria</taxon>
        <taxon>Bacillati</taxon>
        <taxon>Actinomycetota</taxon>
        <taxon>Actinomycetes</taxon>
        <taxon>Mycobacteriales</taxon>
        <taxon>Nocardiaceae</taxon>
        <taxon>Antrihabitans</taxon>
    </lineage>
</organism>
<evidence type="ECO:0000259" key="13">
    <source>
        <dbReference type="Pfam" id="PF03007"/>
    </source>
</evidence>
<evidence type="ECO:0000256" key="3">
    <source>
        <dbReference type="ARBA" id="ARBA00009587"/>
    </source>
</evidence>
<evidence type="ECO:0000256" key="9">
    <source>
        <dbReference type="ARBA" id="ARBA00023315"/>
    </source>
</evidence>
<evidence type="ECO:0000256" key="8">
    <source>
        <dbReference type="ARBA" id="ARBA00023098"/>
    </source>
</evidence>
<evidence type="ECO:0000256" key="12">
    <source>
        <dbReference type="SAM" id="MobiDB-lite"/>
    </source>
</evidence>
<evidence type="ECO:0000256" key="2">
    <source>
        <dbReference type="ARBA" id="ARBA00005189"/>
    </source>
</evidence>
<comment type="pathway">
    <text evidence="1 11">Glycerolipid metabolism; triacylglycerol biosynthesis.</text>
</comment>
<keyword evidence="8 11" id="KW-0443">Lipid metabolism</keyword>
<protein>
    <recommendedName>
        <fullName evidence="4 11">Diacylglycerol O-acyltransferase</fullName>
        <ecNumber evidence="4 11">2.3.1.20</ecNumber>
    </recommendedName>
</protein>
<dbReference type="InterPro" id="IPR045034">
    <property type="entry name" value="O-acyltransferase_WSD1-like"/>
</dbReference>
<evidence type="ECO:0000256" key="1">
    <source>
        <dbReference type="ARBA" id="ARBA00004771"/>
    </source>
</evidence>
<dbReference type="GO" id="GO:0006071">
    <property type="term" value="P:glycerol metabolic process"/>
    <property type="evidence" value="ECO:0007669"/>
    <property type="project" value="UniProtKB-KW"/>
</dbReference>
<dbReference type="EMBL" id="VCQU01000004">
    <property type="protein sequence ID" value="NMN96254.1"/>
    <property type="molecule type" value="Genomic_DNA"/>
</dbReference>
<feature type="domain" description="O-acyltransferase WSD1-like N-terminal" evidence="13">
    <location>
        <begin position="5"/>
        <end position="268"/>
    </location>
</feature>
<comment type="pathway">
    <text evidence="2">Lipid metabolism.</text>
</comment>
<dbReference type="EC" id="2.3.1.20" evidence="4 11"/>
<comment type="catalytic activity">
    <reaction evidence="10 11">
        <text>an acyl-CoA + a 1,2-diacyl-sn-glycerol = a triacyl-sn-glycerol + CoA</text>
        <dbReference type="Rhea" id="RHEA:10868"/>
        <dbReference type="ChEBI" id="CHEBI:17815"/>
        <dbReference type="ChEBI" id="CHEBI:57287"/>
        <dbReference type="ChEBI" id="CHEBI:58342"/>
        <dbReference type="ChEBI" id="CHEBI:64615"/>
        <dbReference type="EC" id="2.3.1.20"/>
    </reaction>
</comment>
<sequence length="457" mass="50140">MALIAPIDASFLLMETREQPMHVGGLQIFQLPDGAGPDYVGDLYRRLLTYDTLRGLYRRRPSMPSNILGDLWWKDERDKDVDLEYHVRLSALPKPGRVRELLELVSRLHGTLLDRHRPLWEFHLIEGLEDNRFATYGKVHHALVDGIRGTQESAGQYSPDPAAELPPMWAPRDKPASARTKAESSTERRAPWRAAAELVGDVAGVAPTLMKVFTDSISKDSAAVAFTAPKTMLNVSLTGARRFAAQSWPIDRIKKVAKANGATINDVVLAMCSGALRRYLVANDALPTKSLIAAVPVALPVADTSREGGNAVTMVLSRLATEIADPLERLTAIRASMLTAKESMAGRSTLQINAVGMATTIVPTGLNLIPGYVAYGRTPYNLVISNVPGPREPLYWNGARLLGWYPVSVPTEGLALNMTVLSYADNMEFGLTGCRRSVPHLQHLLDYLEDSLAELEQ</sequence>
<dbReference type="Pfam" id="PF03007">
    <property type="entry name" value="WS_DGAT_cat"/>
    <property type="match status" value="1"/>
</dbReference>